<dbReference type="SUPFAM" id="SSF140931">
    <property type="entry name" value="Fic-like"/>
    <property type="match status" value="1"/>
</dbReference>
<accession>A0A1N7JJ28</accession>
<sequence length="324" mass="37708">MKWQVYPYYFEGLEKQLERIHEKKRELDKKRPIPSYVLKSIKDSLSIEWTYNSNSIEGNTLTLQETKMVIEDGFTIKGKSLREHFEVVNHQEAIEFVESLASNEYVLNKLDILSIHHLVLQKIEKDFAGKYRTSGVRISGANFVPPNALKVDEFVSELIDFANDSEVDILIRSAIFHHRFAWIHPFFDGNGRTARLLLNLILMKSGFPPAIILKNDRKKYYDALNQANNQDYSKLVLLILQAVERTLDIYLGNLNNTYDQYQSITDIVNEPDVPYGQEYVSLLARKGKIDAFKEGRNWLTTKDAVLDYIENRDRKRVLKKEAED</sequence>
<dbReference type="PROSITE" id="PS51459">
    <property type="entry name" value="FIDO"/>
    <property type="match status" value="1"/>
</dbReference>
<organism evidence="5 6">
    <name type="scientific">Kaistella chaponensis</name>
    <dbReference type="NCBI Taxonomy" id="713588"/>
    <lineage>
        <taxon>Bacteria</taxon>
        <taxon>Pseudomonadati</taxon>
        <taxon>Bacteroidota</taxon>
        <taxon>Flavobacteriia</taxon>
        <taxon>Flavobacteriales</taxon>
        <taxon>Weeksellaceae</taxon>
        <taxon>Chryseobacterium group</taxon>
        <taxon>Kaistella</taxon>
    </lineage>
</organism>
<keyword evidence="2" id="KW-0547">Nucleotide-binding</keyword>
<feature type="site" description="Important for autoinhibition of adenylyltransferase activity" evidence="3">
    <location>
        <position position="57"/>
    </location>
</feature>
<keyword evidence="2" id="KW-0067">ATP-binding</keyword>
<feature type="binding site" evidence="2">
    <location>
        <begin position="220"/>
        <end position="221"/>
    </location>
    <ligand>
        <name>ATP</name>
        <dbReference type="ChEBI" id="CHEBI:30616"/>
    </ligand>
</feature>
<dbReference type="Proteomes" id="UP000185839">
    <property type="component" value="Unassembled WGS sequence"/>
</dbReference>
<dbReference type="InterPro" id="IPR036597">
    <property type="entry name" value="Fido-like_dom_sf"/>
</dbReference>
<gene>
    <name evidence="5" type="ORF">SAMN05421789_102133</name>
</gene>
<dbReference type="PANTHER" id="PTHR13504:SF38">
    <property type="entry name" value="FIDO DOMAIN-CONTAINING PROTEIN"/>
    <property type="match status" value="1"/>
</dbReference>
<dbReference type="GO" id="GO:0005524">
    <property type="term" value="F:ATP binding"/>
    <property type="evidence" value="ECO:0007669"/>
    <property type="project" value="UniProtKB-KW"/>
</dbReference>
<dbReference type="InterPro" id="IPR040198">
    <property type="entry name" value="Fido_containing"/>
</dbReference>
<dbReference type="Gene3D" id="1.10.3290.10">
    <property type="entry name" value="Fido-like domain"/>
    <property type="match status" value="1"/>
</dbReference>
<keyword evidence="6" id="KW-1185">Reference proteome</keyword>
<evidence type="ECO:0000256" key="2">
    <source>
        <dbReference type="PIRSR" id="PIRSR640198-2"/>
    </source>
</evidence>
<name>A0A1N7JJ28_9FLAO</name>
<reference evidence="6" key="1">
    <citation type="submission" date="2017-01" db="EMBL/GenBank/DDBJ databases">
        <authorList>
            <person name="Varghese N."/>
            <person name="Submissions S."/>
        </authorList>
    </citation>
    <scope>NUCLEOTIDE SEQUENCE [LARGE SCALE GENOMIC DNA]</scope>
    <source>
        <strain evidence="6">DSM 23145</strain>
    </source>
</reference>
<dbReference type="STRING" id="713588.SAMN05421789_102133"/>
<dbReference type="Pfam" id="PF02661">
    <property type="entry name" value="Fic"/>
    <property type="match status" value="1"/>
</dbReference>
<dbReference type="AlphaFoldDB" id="A0A1N7JJ28"/>
<evidence type="ECO:0000313" key="6">
    <source>
        <dbReference type="Proteomes" id="UP000185839"/>
    </source>
</evidence>
<dbReference type="EMBL" id="FTOI01000002">
    <property type="protein sequence ID" value="SIS49353.1"/>
    <property type="molecule type" value="Genomic_DNA"/>
</dbReference>
<dbReference type="InterPro" id="IPR003812">
    <property type="entry name" value="Fido"/>
</dbReference>
<evidence type="ECO:0000256" key="1">
    <source>
        <dbReference type="PIRSR" id="PIRSR640198-1"/>
    </source>
</evidence>
<protein>
    <submittedName>
        <fullName evidence="5">Fic family protein</fullName>
    </submittedName>
</protein>
<evidence type="ECO:0000259" key="4">
    <source>
        <dbReference type="PROSITE" id="PS51459"/>
    </source>
</evidence>
<dbReference type="OrthoDB" id="9814400at2"/>
<evidence type="ECO:0000313" key="5">
    <source>
        <dbReference type="EMBL" id="SIS49353.1"/>
    </source>
</evidence>
<feature type="active site" evidence="1">
    <location>
        <position position="184"/>
    </location>
</feature>
<proteinExistence type="predicted"/>
<evidence type="ECO:0000256" key="3">
    <source>
        <dbReference type="PIRSR" id="PIRSR640198-3"/>
    </source>
</evidence>
<dbReference type="RefSeq" id="WP_076385094.1">
    <property type="nucleotide sequence ID" value="NZ_FTOI01000002.1"/>
</dbReference>
<feature type="domain" description="Fido" evidence="4">
    <location>
        <begin position="107"/>
        <end position="241"/>
    </location>
</feature>
<feature type="binding site" evidence="2">
    <location>
        <position position="228"/>
    </location>
    <ligand>
        <name>ATP</name>
        <dbReference type="ChEBI" id="CHEBI:30616"/>
    </ligand>
</feature>
<dbReference type="PANTHER" id="PTHR13504">
    <property type="entry name" value="FIDO DOMAIN-CONTAINING PROTEIN DDB_G0283145"/>
    <property type="match status" value="1"/>
</dbReference>
<feature type="binding site" evidence="2">
    <location>
        <begin position="188"/>
        <end position="195"/>
    </location>
    <ligand>
        <name>ATP</name>
        <dbReference type="ChEBI" id="CHEBI:30616"/>
    </ligand>
</feature>